<feature type="non-terminal residue" evidence="2">
    <location>
        <position position="1"/>
    </location>
</feature>
<proteinExistence type="predicted"/>
<feature type="compositionally biased region" description="Polar residues" evidence="1">
    <location>
        <begin position="1"/>
        <end position="13"/>
    </location>
</feature>
<reference evidence="2" key="1">
    <citation type="submission" date="2021-06" db="EMBL/GenBank/DDBJ databases">
        <authorList>
            <person name="Kallberg Y."/>
            <person name="Tangrot J."/>
            <person name="Rosling A."/>
        </authorList>
    </citation>
    <scope>NUCLEOTIDE SEQUENCE</scope>
    <source>
        <strain evidence="2">FL130A</strain>
    </source>
</reference>
<feature type="non-terminal residue" evidence="2">
    <location>
        <position position="86"/>
    </location>
</feature>
<name>A0A9N9JBW2_9GLOM</name>
<dbReference type="AlphaFoldDB" id="A0A9N9JBW2"/>
<feature type="region of interest" description="Disordered" evidence="1">
    <location>
        <begin position="1"/>
        <end position="86"/>
    </location>
</feature>
<gene>
    <name evidence="2" type="ORF">ALEPTO_LOCUS14221</name>
</gene>
<dbReference type="Proteomes" id="UP000789508">
    <property type="component" value="Unassembled WGS sequence"/>
</dbReference>
<evidence type="ECO:0000313" key="3">
    <source>
        <dbReference type="Proteomes" id="UP000789508"/>
    </source>
</evidence>
<sequence>AQSTPILEANQNTDKGKTKIESKDEETEIQMEAEMREKVDSRQGCSSKTNNEVRNNNYKTTNNDYRTRETNPHRNDEGHIERGNDQ</sequence>
<comment type="caution">
    <text evidence="2">The sequence shown here is derived from an EMBL/GenBank/DDBJ whole genome shotgun (WGS) entry which is preliminary data.</text>
</comment>
<protein>
    <submittedName>
        <fullName evidence="2">14_t:CDS:1</fullName>
    </submittedName>
</protein>
<feature type="compositionally biased region" description="Basic and acidic residues" evidence="1">
    <location>
        <begin position="65"/>
        <end position="86"/>
    </location>
</feature>
<feature type="compositionally biased region" description="Polar residues" evidence="1">
    <location>
        <begin position="43"/>
        <end position="64"/>
    </location>
</feature>
<dbReference type="EMBL" id="CAJVPS010053338">
    <property type="protein sequence ID" value="CAG8772437.1"/>
    <property type="molecule type" value="Genomic_DNA"/>
</dbReference>
<organism evidence="2 3">
    <name type="scientific">Ambispora leptoticha</name>
    <dbReference type="NCBI Taxonomy" id="144679"/>
    <lineage>
        <taxon>Eukaryota</taxon>
        <taxon>Fungi</taxon>
        <taxon>Fungi incertae sedis</taxon>
        <taxon>Mucoromycota</taxon>
        <taxon>Glomeromycotina</taxon>
        <taxon>Glomeromycetes</taxon>
        <taxon>Archaeosporales</taxon>
        <taxon>Ambisporaceae</taxon>
        <taxon>Ambispora</taxon>
    </lineage>
</organism>
<keyword evidence="3" id="KW-1185">Reference proteome</keyword>
<accession>A0A9N9JBW2</accession>
<evidence type="ECO:0000256" key="1">
    <source>
        <dbReference type="SAM" id="MobiDB-lite"/>
    </source>
</evidence>
<evidence type="ECO:0000313" key="2">
    <source>
        <dbReference type="EMBL" id="CAG8772437.1"/>
    </source>
</evidence>